<gene>
    <name evidence="1" type="ORF">CRV2_00019311</name>
</gene>
<reference evidence="1" key="1">
    <citation type="submission" date="2020-04" db="EMBL/GenBank/DDBJ databases">
        <authorList>
            <person name="Broberg M."/>
        </authorList>
    </citation>
    <scope>NUCLEOTIDE SEQUENCE</scope>
</reference>
<keyword evidence="2" id="KW-1185">Reference proteome</keyword>
<reference evidence="1" key="2">
    <citation type="submission" date="2021-10" db="EMBL/GenBank/DDBJ databases">
        <authorList>
            <person name="Piombo E."/>
        </authorList>
    </citation>
    <scope>NUCLEOTIDE SEQUENCE</scope>
</reference>
<dbReference type="EMBL" id="CADEHS020000509">
    <property type="protein sequence ID" value="CAG9952863.1"/>
    <property type="molecule type" value="Genomic_DNA"/>
</dbReference>
<organism evidence="1 2">
    <name type="scientific">Clonostachys rosea f. rosea IK726</name>
    <dbReference type="NCBI Taxonomy" id="1349383"/>
    <lineage>
        <taxon>Eukaryota</taxon>
        <taxon>Fungi</taxon>
        <taxon>Dikarya</taxon>
        <taxon>Ascomycota</taxon>
        <taxon>Pezizomycotina</taxon>
        <taxon>Sordariomycetes</taxon>
        <taxon>Hypocreomycetidae</taxon>
        <taxon>Hypocreales</taxon>
        <taxon>Bionectriaceae</taxon>
        <taxon>Clonostachys</taxon>
    </lineage>
</organism>
<dbReference type="Proteomes" id="UP000836387">
    <property type="component" value="Unassembled WGS sequence"/>
</dbReference>
<accession>A0ACA9UKC9</accession>
<sequence>MRLLEYNNGEVFLTNDLNRDAPRYATLPHTWGSDEEEVTYRDLIDCTGGGGGGGGGGTRPATRRLKQARHDGLQYFWIDTCCIDKSNHTELHEAINSMFRWYQNADRCYVFLADVTTPNPDTGSSDSLKSSHHKEQNSDKPETSPSSTQPTLRRSRWFTHGWTLQELVAPASVEFFTKQGHWLGDKASLEQQIHQKTVFSILALRGAHLSEFDGRQTAREEDWTYCLLGIFDVFMPLIYGEGKSNAVRRLRKKTEKGNIIVSYSLYLAKLSEVKHHTWQELKPTMTIPFNRDPDFVDRSDILERINEQSFKRAGRTALVGLGGVGKSQLAIEFAYRIDREPAEVWVF</sequence>
<protein>
    <submittedName>
        <fullName evidence="1">Uncharacterized protein</fullName>
    </submittedName>
</protein>
<proteinExistence type="predicted"/>
<name>A0ACA9UKC9_BIOOC</name>
<comment type="caution">
    <text evidence="1">The sequence shown here is derived from an EMBL/GenBank/DDBJ whole genome shotgun (WGS) entry which is preliminary data.</text>
</comment>
<evidence type="ECO:0000313" key="1">
    <source>
        <dbReference type="EMBL" id="CAG9952863.1"/>
    </source>
</evidence>
<evidence type="ECO:0000313" key="2">
    <source>
        <dbReference type="Proteomes" id="UP000836387"/>
    </source>
</evidence>